<organism evidence="1 2">
    <name type="scientific">Exophiala spinifera</name>
    <dbReference type="NCBI Taxonomy" id="91928"/>
    <lineage>
        <taxon>Eukaryota</taxon>
        <taxon>Fungi</taxon>
        <taxon>Dikarya</taxon>
        <taxon>Ascomycota</taxon>
        <taxon>Pezizomycotina</taxon>
        <taxon>Eurotiomycetes</taxon>
        <taxon>Chaetothyriomycetidae</taxon>
        <taxon>Chaetothyriales</taxon>
        <taxon>Herpotrichiellaceae</taxon>
        <taxon>Exophiala</taxon>
    </lineage>
</organism>
<keyword evidence="2" id="KW-1185">Reference proteome</keyword>
<dbReference type="OrthoDB" id="4135672at2759"/>
<accession>A0A0D2B670</accession>
<dbReference type="Pfam" id="PF20174">
    <property type="entry name" value="DUF6540"/>
    <property type="match status" value="1"/>
</dbReference>
<evidence type="ECO:0000313" key="2">
    <source>
        <dbReference type="Proteomes" id="UP000053328"/>
    </source>
</evidence>
<dbReference type="RefSeq" id="XP_016234411.1">
    <property type="nucleotide sequence ID" value="XM_016381309.1"/>
</dbReference>
<dbReference type="GeneID" id="27334059"/>
<name>A0A0D2B670_9EURO</name>
<protein>
    <submittedName>
        <fullName evidence="1">Uncharacterized protein</fullName>
    </submittedName>
</protein>
<dbReference type="InterPro" id="IPR046670">
    <property type="entry name" value="DUF6540"/>
</dbReference>
<dbReference type="Proteomes" id="UP000053328">
    <property type="component" value="Unassembled WGS sequence"/>
</dbReference>
<evidence type="ECO:0000313" key="1">
    <source>
        <dbReference type="EMBL" id="KIW14195.1"/>
    </source>
</evidence>
<dbReference type="HOGENOM" id="CLU_103863_1_0_1"/>
<dbReference type="VEuPathDB" id="FungiDB:PV08_06976"/>
<proteinExistence type="predicted"/>
<sequence length="123" mass="14148">MKQYQVYILEFNRGDPNYAELFVDVFPGEFGHVCKVEGNLAQGLTCQPIGGYVPEDDPSFARKIYVGTVTQADYPRLEEVCVRIPPPEIQFKQYKRISPDTPLRTVRVWVNEVVDELRAQQII</sequence>
<dbReference type="EMBL" id="KN847496">
    <property type="protein sequence ID" value="KIW14195.1"/>
    <property type="molecule type" value="Genomic_DNA"/>
</dbReference>
<gene>
    <name evidence="1" type="ORF">PV08_06976</name>
</gene>
<dbReference type="AlphaFoldDB" id="A0A0D2B670"/>
<reference evidence="1 2" key="1">
    <citation type="submission" date="2015-01" db="EMBL/GenBank/DDBJ databases">
        <title>The Genome Sequence of Exophiala spinifera CBS89968.</title>
        <authorList>
            <consortium name="The Broad Institute Genomics Platform"/>
            <person name="Cuomo C."/>
            <person name="de Hoog S."/>
            <person name="Gorbushina A."/>
            <person name="Stielow B."/>
            <person name="Teixiera M."/>
            <person name="Abouelleil A."/>
            <person name="Chapman S.B."/>
            <person name="Priest M."/>
            <person name="Young S.K."/>
            <person name="Wortman J."/>
            <person name="Nusbaum C."/>
            <person name="Birren B."/>
        </authorList>
    </citation>
    <scope>NUCLEOTIDE SEQUENCE [LARGE SCALE GENOMIC DNA]</scope>
    <source>
        <strain evidence="1 2">CBS 89968</strain>
    </source>
</reference>